<organism evidence="1 2">
    <name type="scientific">Gossypium arboreum</name>
    <name type="common">Tree cotton</name>
    <name type="synonym">Gossypium nanking</name>
    <dbReference type="NCBI Taxonomy" id="29729"/>
    <lineage>
        <taxon>Eukaryota</taxon>
        <taxon>Viridiplantae</taxon>
        <taxon>Streptophyta</taxon>
        <taxon>Embryophyta</taxon>
        <taxon>Tracheophyta</taxon>
        <taxon>Spermatophyta</taxon>
        <taxon>Magnoliopsida</taxon>
        <taxon>eudicotyledons</taxon>
        <taxon>Gunneridae</taxon>
        <taxon>Pentapetalae</taxon>
        <taxon>rosids</taxon>
        <taxon>malvids</taxon>
        <taxon>Malvales</taxon>
        <taxon>Malvaceae</taxon>
        <taxon>Malvoideae</taxon>
        <taxon>Gossypium</taxon>
    </lineage>
</organism>
<sequence>MIIFILTSHCQILYTFHRYLNQIHIHLIIYFSIVPVEPFESNKDTQIARKARTMPTSQTWSYM</sequence>
<evidence type="ECO:0000313" key="1">
    <source>
        <dbReference type="EMBL" id="KHG02486.1"/>
    </source>
</evidence>
<keyword evidence="2" id="KW-1185">Reference proteome</keyword>
<protein>
    <submittedName>
        <fullName evidence="1">Uncharacterized protein</fullName>
    </submittedName>
</protein>
<comment type="caution">
    <text evidence="1">The sequence shown here is derived from an EMBL/GenBank/DDBJ whole genome shotgun (WGS) entry which is preliminary data.</text>
</comment>
<name>A0A0B0MU61_GOSAR</name>
<reference evidence="2" key="1">
    <citation type="submission" date="2014-09" db="EMBL/GenBank/DDBJ databases">
        <authorList>
            <person name="Mudge J."/>
            <person name="Ramaraj T."/>
            <person name="Lindquist I.E."/>
            <person name="Bharti A.K."/>
            <person name="Sundararajan A."/>
            <person name="Cameron C.T."/>
            <person name="Woodward J.E."/>
            <person name="May G.D."/>
            <person name="Brubaker C."/>
            <person name="Broadhvest J."/>
            <person name="Wilkins T.A."/>
        </authorList>
    </citation>
    <scope>NUCLEOTIDE SEQUENCE</scope>
    <source>
        <strain evidence="2">cv. AKA8401</strain>
    </source>
</reference>
<accession>A0A0B0MU61</accession>
<proteinExistence type="predicted"/>
<dbReference type="Proteomes" id="UP000032142">
    <property type="component" value="Unassembled WGS sequence"/>
</dbReference>
<dbReference type="EMBL" id="JRRC01270001">
    <property type="protein sequence ID" value="KHG02486.1"/>
    <property type="molecule type" value="Genomic_DNA"/>
</dbReference>
<gene>
    <name evidence="1" type="ORF">F383_24317</name>
</gene>
<evidence type="ECO:0000313" key="2">
    <source>
        <dbReference type="Proteomes" id="UP000032142"/>
    </source>
</evidence>
<dbReference type="AlphaFoldDB" id="A0A0B0MU61"/>